<dbReference type="InterPro" id="IPR011065">
    <property type="entry name" value="Kunitz_inhibitor_STI-like_sf"/>
</dbReference>
<dbReference type="InterPro" id="IPR002160">
    <property type="entry name" value="Prot_inh_Kunz-lg"/>
</dbReference>
<dbReference type="PANTHER" id="PTHR33107:SF5">
    <property type="entry name" value="KUNITZ TRYPSIN INHIBITOR 5"/>
    <property type="match status" value="1"/>
</dbReference>
<dbReference type="SUPFAM" id="SSF50386">
    <property type="entry name" value="STI-like"/>
    <property type="match status" value="1"/>
</dbReference>
<accession>A0AA35ZLB1</accession>
<dbReference type="Proteomes" id="UP001177003">
    <property type="component" value="Chromosome 7"/>
</dbReference>
<proteinExistence type="inferred from homology"/>
<organism evidence="2 3">
    <name type="scientific">Lactuca saligna</name>
    <name type="common">Willowleaf lettuce</name>
    <dbReference type="NCBI Taxonomy" id="75948"/>
    <lineage>
        <taxon>Eukaryota</taxon>
        <taxon>Viridiplantae</taxon>
        <taxon>Streptophyta</taxon>
        <taxon>Embryophyta</taxon>
        <taxon>Tracheophyta</taxon>
        <taxon>Spermatophyta</taxon>
        <taxon>Magnoliopsida</taxon>
        <taxon>eudicotyledons</taxon>
        <taxon>Gunneridae</taxon>
        <taxon>Pentapetalae</taxon>
        <taxon>asterids</taxon>
        <taxon>campanulids</taxon>
        <taxon>Asterales</taxon>
        <taxon>Asteraceae</taxon>
        <taxon>Cichorioideae</taxon>
        <taxon>Cichorieae</taxon>
        <taxon>Lactucinae</taxon>
        <taxon>Lactuca</taxon>
    </lineage>
</organism>
<protein>
    <submittedName>
        <fullName evidence="2">Uncharacterized protein</fullName>
    </submittedName>
</protein>
<dbReference type="Pfam" id="PF00197">
    <property type="entry name" value="Kunitz_legume"/>
    <property type="match status" value="1"/>
</dbReference>
<dbReference type="PANTHER" id="PTHR33107">
    <property type="entry name" value="KUNITZ TRYPSIN INHIBITOR 2"/>
    <property type="match status" value="1"/>
</dbReference>
<comment type="similarity">
    <text evidence="1">Belongs to the protease inhibitor I3 (leguminous Kunitz-type inhibitor) family.</text>
</comment>
<dbReference type="GO" id="GO:0004866">
    <property type="term" value="F:endopeptidase inhibitor activity"/>
    <property type="evidence" value="ECO:0007669"/>
    <property type="project" value="InterPro"/>
</dbReference>
<reference evidence="2" key="1">
    <citation type="submission" date="2023-04" db="EMBL/GenBank/DDBJ databases">
        <authorList>
            <person name="Vijverberg K."/>
            <person name="Xiong W."/>
            <person name="Schranz E."/>
        </authorList>
    </citation>
    <scope>NUCLEOTIDE SEQUENCE</scope>
</reference>
<gene>
    <name evidence="2" type="ORF">LSALG_LOCUS33259</name>
</gene>
<dbReference type="Gene3D" id="2.80.10.50">
    <property type="match status" value="1"/>
</dbReference>
<dbReference type="EMBL" id="OX465083">
    <property type="protein sequence ID" value="CAI9294274.1"/>
    <property type="molecule type" value="Genomic_DNA"/>
</dbReference>
<name>A0AA35ZLB1_LACSI</name>
<keyword evidence="3" id="KW-1185">Reference proteome</keyword>
<evidence type="ECO:0000313" key="3">
    <source>
        <dbReference type="Proteomes" id="UP001177003"/>
    </source>
</evidence>
<sequence>MPLTFTPVNLKKGVIRESIDLNIIFSGASTYIQSNVWILEEYEGQLITTGHGVARNPSQETINNWFKIEKYEDGYKLGFYPEVCDPCRLICGNIGVVIAKNGSRRLTINEAPFKIMFKRA</sequence>
<dbReference type="AlphaFoldDB" id="A0AA35ZLB1"/>
<evidence type="ECO:0000313" key="2">
    <source>
        <dbReference type="EMBL" id="CAI9294274.1"/>
    </source>
</evidence>
<dbReference type="SMART" id="SM00452">
    <property type="entry name" value="STI"/>
    <property type="match status" value="1"/>
</dbReference>
<evidence type="ECO:0000256" key="1">
    <source>
        <dbReference type="ARBA" id="ARBA00005440"/>
    </source>
</evidence>